<evidence type="ECO:0000313" key="2">
    <source>
        <dbReference type="EMBL" id="CAJ1951504.1"/>
    </source>
</evidence>
<gene>
    <name evidence="2" type="ORF">CYCCA115_LOCUS13104</name>
</gene>
<keyword evidence="1" id="KW-0472">Membrane</keyword>
<protein>
    <submittedName>
        <fullName evidence="2">Uncharacterized protein</fullName>
    </submittedName>
</protein>
<proteinExistence type="predicted"/>
<dbReference type="AlphaFoldDB" id="A0AAD2PUN6"/>
<comment type="caution">
    <text evidence="2">The sequence shown here is derived from an EMBL/GenBank/DDBJ whole genome shotgun (WGS) entry which is preliminary data.</text>
</comment>
<keyword evidence="3" id="KW-1185">Reference proteome</keyword>
<name>A0AAD2PUN6_9STRA</name>
<evidence type="ECO:0000256" key="1">
    <source>
        <dbReference type="SAM" id="Phobius"/>
    </source>
</evidence>
<reference evidence="2" key="1">
    <citation type="submission" date="2023-08" db="EMBL/GenBank/DDBJ databases">
        <authorList>
            <person name="Audoor S."/>
            <person name="Bilcke G."/>
        </authorList>
    </citation>
    <scope>NUCLEOTIDE SEQUENCE</scope>
</reference>
<evidence type="ECO:0000313" key="3">
    <source>
        <dbReference type="Proteomes" id="UP001295423"/>
    </source>
</evidence>
<dbReference type="EMBL" id="CAKOGP040001784">
    <property type="protein sequence ID" value="CAJ1951504.1"/>
    <property type="molecule type" value="Genomic_DNA"/>
</dbReference>
<organism evidence="2 3">
    <name type="scientific">Cylindrotheca closterium</name>
    <dbReference type="NCBI Taxonomy" id="2856"/>
    <lineage>
        <taxon>Eukaryota</taxon>
        <taxon>Sar</taxon>
        <taxon>Stramenopiles</taxon>
        <taxon>Ochrophyta</taxon>
        <taxon>Bacillariophyta</taxon>
        <taxon>Bacillariophyceae</taxon>
        <taxon>Bacillariophycidae</taxon>
        <taxon>Bacillariales</taxon>
        <taxon>Bacillariaceae</taxon>
        <taxon>Cylindrotheca</taxon>
    </lineage>
</organism>
<feature type="transmembrane region" description="Helical" evidence="1">
    <location>
        <begin position="130"/>
        <end position="150"/>
    </location>
</feature>
<dbReference type="Proteomes" id="UP001295423">
    <property type="component" value="Unassembled WGS sequence"/>
</dbReference>
<keyword evidence="1" id="KW-0812">Transmembrane</keyword>
<accession>A0AAD2PUN6</accession>
<sequence>MGGRGGQGGYKLGKTVIYEDDDEVEEVDEHSMSVLSSSIPTKLPPASAFSEKKTQIRLDGLEPYVLVSAITATASFDVVTGGKTVQFFMVVMFGTKPFDKAALAREDEAHQVYQQFFDFTASYRYKGYQAFLWSLILFVMDLFLFAIAYLPESIRPFAALGAAPIIYTCWNDWQAVIKAASIIYAPATPIQVDNDDTNDVDFNGDNIGSGTNAEQH</sequence>
<keyword evidence="1" id="KW-1133">Transmembrane helix</keyword>